<evidence type="ECO:0000313" key="3">
    <source>
        <dbReference type="Proteomes" id="UP001219525"/>
    </source>
</evidence>
<evidence type="ECO:0000313" key="2">
    <source>
        <dbReference type="EMBL" id="KAJ7209777.1"/>
    </source>
</evidence>
<proteinExistence type="predicted"/>
<name>A0AAD6VKS2_9AGAR</name>
<dbReference type="EMBL" id="JARJCW010000030">
    <property type="protein sequence ID" value="KAJ7209777.1"/>
    <property type="molecule type" value="Genomic_DNA"/>
</dbReference>
<reference evidence="2" key="1">
    <citation type="submission" date="2023-03" db="EMBL/GenBank/DDBJ databases">
        <title>Massive genome expansion in bonnet fungi (Mycena s.s.) driven by repeated elements and novel gene families across ecological guilds.</title>
        <authorList>
            <consortium name="Lawrence Berkeley National Laboratory"/>
            <person name="Harder C.B."/>
            <person name="Miyauchi S."/>
            <person name="Viragh M."/>
            <person name="Kuo A."/>
            <person name="Thoen E."/>
            <person name="Andreopoulos B."/>
            <person name="Lu D."/>
            <person name="Skrede I."/>
            <person name="Drula E."/>
            <person name="Henrissat B."/>
            <person name="Morin E."/>
            <person name="Kohler A."/>
            <person name="Barry K."/>
            <person name="LaButti K."/>
            <person name="Morin E."/>
            <person name="Salamov A."/>
            <person name="Lipzen A."/>
            <person name="Mereny Z."/>
            <person name="Hegedus B."/>
            <person name="Baldrian P."/>
            <person name="Stursova M."/>
            <person name="Weitz H."/>
            <person name="Taylor A."/>
            <person name="Grigoriev I.V."/>
            <person name="Nagy L.G."/>
            <person name="Martin F."/>
            <person name="Kauserud H."/>
        </authorList>
    </citation>
    <scope>NUCLEOTIDE SEQUENCE</scope>
    <source>
        <strain evidence="2">9144</strain>
    </source>
</reference>
<feature type="region of interest" description="Disordered" evidence="1">
    <location>
        <begin position="1"/>
        <end position="22"/>
    </location>
</feature>
<protein>
    <submittedName>
        <fullName evidence="2">Uncharacterized protein</fullName>
    </submittedName>
</protein>
<dbReference type="AlphaFoldDB" id="A0AAD6VKS2"/>
<dbReference type="Proteomes" id="UP001219525">
    <property type="component" value="Unassembled WGS sequence"/>
</dbReference>
<accession>A0AAD6VKS2</accession>
<keyword evidence="3" id="KW-1185">Reference proteome</keyword>
<gene>
    <name evidence="2" type="ORF">GGX14DRAFT_395209</name>
</gene>
<evidence type="ECO:0000256" key="1">
    <source>
        <dbReference type="SAM" id="MobiDB-lite"/>
    </source>
</evidence>
<comment type="caution">
    <text evidence="2">The sequence shown here is derived from an EMBL/GenBank/DDBJ whole genome shotgun (WGS) entry which is preliminary data.</text>
</comment>
<sequence>MSVNNQNVPPPGQAPPPPYRQHYRDHVYQQDGWTVLGQAPQPPPYMPAPPPVPVPVPVPPTSQGTGNNVLVPFEVPLHTNIVGGAKAVRTLHFGPATAFDAGFKTICDTMGLSVVVARLGYKWDDSLVRDPWHALANSSDWQECLTTAAGKIQRARTRVVMVKVHNLAAPTESAGFNNTSSSRKRKAIDDFTVPSLSSMTVGLTSEYRRLCEKLWCKKCQSHCFDTPDGRHIHVPDNLITLWAKALIIGKASLLRPPENIMFQHFFYAPDAPTAKRRRTENINPAPAAPAVHVHINSNPGFAPQFPLAQPQARTPLSSITHQVANTDNMMVDSRASLTPHIVIDSPTPPVASSSSVIDLTGMTPSSPVHYPSVFDILSDFDQRELFTDLLTFPAIIFALDLQSAYGIMDVAHVAVIDEAFFEEQLNMPHAMAQEFVERCIIAKRRAEKGKGRAFSE</sequence>
<feature type="compositionally biased region" description="Pro residues" evidence="1">
    <location>
        <begin position="8"/>
        <end position="19"/>
    </location>
</feature>
<organism evidence="2 3">
    <name type="scientific">Mycena pura</name>
    <dbReference type="NCBI Taxonomy" id="153505"/>
    <lineage>
        <taxon>Eukaryota</taxon>
        <taxon>Fungi</taxon>
        <taxon>Dikarya</taxon>
        <taxon>Basidiomycota</taxon>
        <taxon>Agaricomycotina</taxon>
        <taxon>Agaricomycetes</taxon>
        <taxon>Agaricomycetidae</taxon>
        <taxon>Agaricales</taxon>
        <taxon>Marasmiineae</taxon>
        <taxon>Mycenaceae</taxon>
        <taxon>Mycena</taxon>
    </lineage>
</organism>